<dbReference type="CDD" id="cd01185">
    <property type="entry name" value="INTN1_C_like"/>
    <property type="match status" value="1"/>
</dbReference>
<dbReference type="PROSITE" id="PS51898">
    <property type="entry name" value="TYR_RECOMBINASE"/>
    <property type="match status" value="1"/>
</dbReference>
<dbReference type="InterPro" id="IPR035386">
    <property type="entry name" value="Arm-DNA-bind_5"/>
</dbReference>
<evidence type="ECO:0000256" key="1">
    <source>
        <dbReference type="ARBA" id="ARBA00008857"/>
    </source>
</evidence>
<organism evidence="5">
    <name type="scientific">termite gut metagenome</name>
    <dbReference type="NCBI Taxonomy" id="433724"/>
    <lineage>
        <taxon>unclassified sequences</taxon>
        <taxon>metagenomes</taxon>
        <taxon>organismal metagenomes</taxon>
    </lineage>
</organism>
<dbReference type="InterPro" id="IPR013762">
    <property type="entry name" value="Integrase-like_cat_sf"/>
</dbReference>
<dbReference type="InterPro" id="IPR002104">
    <property type="entry name" value="Integrase_catalytic"/>
</dbReference>
<dbReference type="InterPro" id="IPR025269">
    <property type="entry name" value="SAM-like_dom"/>
</dbReference>
<dbReference type="InterPro" id="IPR050090">
    <property type="entry name" value="Tyrosine_recombinase_XerCD"/>
</dbReference>
<sequence length="409" mass="46648">MKDEKFKVLLYLKKSSPDKSGKTPIMGRITVGQSVAQFSCKLSCTPSLWNPRESRLNGKSREAVTANAKLDKLLLVIGGAYDTLIERKQPFDAEAVKNLFQGGMATQTTLLKLFDRHIEGMKQRIGVDRSPRTLPNHIYARGAVAEFIKKKFNASDLAFGQLSEQFIRDFQDFVLQDKGLAVDTLRHYLAILKKVCKIAYKEGASDKHYFAHFKLPKQKESTPKTLNREDFEKIRDLDIPERRRSHVITRDLFLFSCYVGTAYIDVVSITKDNLFTDDNGALWLKYKRGKNGQLARIKLLPEAIAMIEKYRDDARDTLFPMVHNATLKRNIQGIRVLAGIKGRLNYHMSRHSFASLITLEEGVPIETVSKMLGHGDIKTTQIYARVTPKKLFEDMDRYIEATKDLTLIL</sequence>
<dbReference type="Pfam" id="PF17293">
    <property type="entry name" value="Arm-DNA-bind_5"/>
    <property type="match status" value="1"/>
</dbReference>
<dbReference type="InterPro" id="IPR011010">
    <property type="entry name" value="DNA_brk_join_enz"/>
</dbReference>
<comment type="similarity">
    <text evidence="1">Belongs to the 'phage' integrase family.</text>
</comment>
<proteinExistence type="inferred from homology"/>
<dbReference type="EMBL" id="SNRY01001117">
    <property type="protein sequence ID" value="KAA6333413.1"/>
    <property type="molecule type" value="Genomic_DNA"/>
</dbReference>
<dbReference type="GO" id="GO:0006310">
    <property type="term" value="P:DNA recombination"/>
    <property type="evidence" value="ECO:0007669"/>
    <property type="project" value="UniProtKB-KW"/>
</dbReference>
<gene>
    <name evidence="5" type="ORF">EZS27_018175</name>
</gene>
<dbReference type="PANTHER" id="PTHR30349">
    <property type="entry name" value="PHAGE INTEGRASE-RELATED"/>
    <property type="match status" value="1"/>
</dbReference>
<reference evidence="5" key="1">
    <citation type="submission" date="2019-03" db="EMBL/GenBank/DDBJ databases">
        <title>Single cell metagenomics reveals metabolic interactions within the superorganism composed of flagellate Streblomastix strix and complex community of Bacteroidetes bacteria on its surface.</title>
        <authorList>
            <person name="Treitli S.C."/>
            <person name="Kolisko M."/>
            <person name="Husnik F."/>
            <person name="Keeling P."/>
            <person name="Hampl V."/>
        </authorList>
    </citation>
    <scope>NUCLEOTIDE SEQUENCE</scope>
    <source>
        <strain evidence="5">STM</strain>
    </source>
</reference>
<dbReference type="Pfam" id="PF00589">
    <property type="entry name" value="Phage_integrase"/>
    <property type="match status" value="1"/>
</dbReference>
<keyword evidence="3" id="KW-0233">DNA recombination</keyword>
<evidence type="ECO:0000259" key="4">
    <source>
        <dbReference type="PROSITE" id="PS51898"/>
    </source>
</evidence>
<evidence type="ECO:0000313" key="5">
    <source>
        <dbReference type="EMBL" id="KAA6333413.1"/>
    </source>
</evidence>
<feature type="domain" description="Tyr recombinase" evidence="4">
    <location>
        <begin position="221"/>
        <end position="396"/>
    </location>
</feature>
<evidence type="ECO:0000256" key="3">
    <source>
        <dbReference type="ARBA" id="ARBA00023172"/>
    </source>
</evidence>
<dbReference type="AlphaFoldDB" id="A0A5J4RJY3"/>
<name>A0A5J4RJY3_9ZZZZ</name>
<comment type="caution">
    <text evidence="5">The sequence shown here is derived from an EMBL/GenBank/DDBJ whole genome shotgun (WGS) entry which is preliminary data.</text>
</comment>
<dbReference type="Gene3D" id="1.10.150.130">
    <property type="match status" value="1"/>
</dbReference>
<dbReference type="InterPro" id="IPR010998">
    <property type="entry name" value="Integrase_recombinase_N"/>
</dbReference>
<dbReference type="GO" id="GO:0003677">
    <property type="term" value="F:DNA binding"/>
    <property type="evidence" value="ECO:0007669"/>
    <property type="project" value="UniProtKB-KW"/>
</dbReference>
<dbReference type="SUPFAM" id="SSF56349">
    <property type="entry name" value="DNA breaking-rejoining enzymes"/>
    <property type="match status" value="1"/>
</dbReference>
<dbReference type="PANTHER" id="PTHR30349:SF64">
    <property type="entry name" value="PROPHAGE INTEGRASE INTD-RELATED"/>
    <property type="match status" value="1"/>
</dbReference>
<protein>
    <submittedName>
        <fullName evidence="5">Tyrosine recombinase XerD</fullName>
    </submittedName>
</protein>
<evidence type="ECO:0000256" key="2">
    <source>
        <dbReference type="ARBA" id="ARBA00023125"/>
    </source>
</evidence>
<dbReference type="GO" id="GO:0015074">
    <property type="term" value="P:DNA integration"/>
    <property type="evidence" value="ECO:0007669"/>
    <property type="project" value="InterPro"/>
</dbReference>
<accession>A0A5J4RJY3</accession>
<dbReference type="Pfam" id="PF13102">
    <property type="entry name" value="Phage_int_SAM_5"/>
    <property type="match status" value="1"/>
</dbReference>
<dbReference type="Gene3D" id="1.10.443.10">
    <property type="entry name" value="Intergrase catalytic core"/>
    <property type="match status" value="1"/>
</dbReference>
<keyword evidence="2" id="KW-0238">DNA-binding</keyword>